<keyword evidence="1" id="KW-0547">Nucleotide-binding</keyword>
<comment type="caution">
    <text evidence="4">The sequence shown here is derived from an EMBL/GenBank/DDBJ whole genome shotgun (WGS) entry which is preliminary data.</text>
</comment>
<sequence length="439" mass="47141">MRPEEYLAILARRWWILVLAALVAGLAAFLYTSAQPRTYQVSVRLMAVAQPPDYWLDLYAKNRLASYQDLIRSWDFVSQALRQAGLDIDPGHAMGTLTLGRNQDSNLVQIVVTDTDPQRAAAIANAVADAFVARSAEENQQILERFTDPRGERIQGTVEVVKLESPGPPSIPIGPRVKLNSAAGLLLGLAFGVVLAFGVEYFDDRLRNERDVQRYLALATIGQVNHNAPSGRGRRGSSMRSGNPDSRLAVVAEPTSPEAEAYRSLRAAIVFAGGDSPLVAANLAAALALAGDRVALVDANLRTPRLHGLLGRSNDAGLAEWLCSHDPEAPLPLVATAYDRLLFVPAGSLSPAGAVNPADLLSQPRFAAFLEKVCREVAYTVIDTAPAPDFGDALAIAPRVDGVVLLVRSGHTRRTAAQSAKQALERVGARLLGVVMLQR</sequence>
<dbReference type="InterPro" id="IPR050445">
    <property type="entry name" value="Bact_polysacc_biosynth/exp"/>
</dbReference>
<proteinExistence type="predicted"/>
<dbReference type="GO" id="GO:0004713">
    <property type="term" value="F:protein tyrosine kinase activity"/>
    <property type="evidence" value="ECO:0007669"/>
    <property type="project" value="TreeGrafter"/>
</dbReference>
<protein>
    <submittedName>
        <fullName evidence="4">Capsular exopolysaccharide family protein</fullName>
    </submittedName>
</protein>
<dbReference type="InterPro" id="IPR027417">
    <property type="entry name" value="P-loop_NTPase"/>
</dbReference>
<name>A0A831TGD0_9BACT</name>
<evidence type="ECO:0000313" key="4">
    <source>
        <dbReference type="EMBL" id="HEG91594.1"/>
    </source>
</evidence>
<evidence type="ECO:0000256" key="2">
    <source>
        <dbReference type="ARBA" id="ARBA00022840"/>
    </source>
</evidence>
<evidence type="ECO:0000256" key="3">
    <source>
        <dbReference type="SAM" id="MobiDB-lite"/>
    </source>
</evidence>
<dbReference type="AlphaFoldDB" id="A0A831TGD0"/>
<reference evidence="4" key="1">
    <citation type="journal article" date="2020" name="mSystems">
        <title>Genome- and Community-Level Interaction Insights into Carbon Utilization and Element Cycling Functions of Hydrothermarchaeota in Hydrothermal Sediment.</title>
        <authorList>
            <person name="Zhou Z."/>
            <person name="Liu Y."/>
            <person name="Xu W."/>
            <person name="Pan J."/>
            <person name="Luo Z.H."/>
            <person name="Li M."/>
        </authorList>
    </citation>
    <scope>NUCLEOTIDE SEQUENCE [LARGE SCALE GENOMIC DNA]</scope>
    <source>
        <strain evidence="4">SpSt-210</strain>
    </source>
</reference>
<evidence type="ECO:0000256" key="1">
    <source>
        <dbReference type="ARBA" id="ARBA00022741"/>
    </source>
</evidence>
<accession>A0A831TGD0</accession>
<dbReference type="PANTHER" id="PTHR32309">
    <property type="entry name" value="TYROSINE-PROTEIN KINASE"/>
    <property type="match status" value="1"/>
</dbReference>
<feature type="region of interest" description="Disordered" evidence="3">
    <location>
        <begin position="227"/>
        <end position="247"/>
    </location>
</feature>
<keyword evidence="2" id="KW-0067">ATP-binding</keyword>
<dbReference type="SUPFAM" id="SSF52540">
    <property type="entry name" value="P-loop containing nucleoside triphosphate hydrolases"/>
    <property type="match status" value="1"/>
</dbReference>
<dbReference type="CDD" id="cd05387">
    <property type="entry name" value="BY-kinase"/>
    <property type="match status" value="1"/>
</dbReference>
<dbReference type="PANTHER" id="PTHR32309:SF13">
    <property type="entry name" value="FERRIC ENTEROBACTIN TRANSPORT PROTEIN FEPE"/>
    <property type="match status" value="1"/>
</dbReference>
<dbReference type="Gene3D" id="3.40.50.300">
    <property type="entry name" value="P-loop containing nucleotide triphosphate hydrolases"/>
    <property type="match status" value="1"/>
</dbReference>
<organism evidence="4">
    <name type="scientific">Thermorudis peleae</name>
    <dbReference type="NCBI Taxonomy" id="1382356"/>
    <lineage>
        <taxon>Bacteria</taxon>
        <taxon>Pseudomonadati</taxon>
        <taxon>Thermomicrobiota</taxon>
        <taxon>Thermomicrobia</taxon>
        <taxon>Thermomicrobia incertae sedis</taxon>
        <taxon>Thermorudis</taxon>
    </lineage>
</organism>
<dbReference type="EMBL" id="DSIY01000215">
    <property type="protein sequence ID" value="HEG91594.1"/>
    <property type="molecule type" value="Genomic_DNA"/>
</dbReference>
<gene>
    <name evidence="4" type="ORF">ENP34_09155</name>
</gene>
<dbReference type="GO" id="GO:0005886">
    <property type="term" value="C:plasma membrane"/>
    <property type="evidence" value="ECO:0007669"/>
    <property type="project" value="TreeGrafter"/>
</dbReference>
<dbReference type="InterPro" id="IPR005702">
    <property type="entry name" value="Wzc-like_C"/>
</dbReference>